<dbReference type="Proteomes" id="UP000234840">
    <property type="component" value="Unassembled WGS sequence"/>
</dbReference>
<name>A0A2N5PYL9_MEDGN</name>
<organism evidence="1 2">
    <name type="scientific">Mediterraneibacter gnavus</name>
    <name type="common">Ruminococcus gnavus</name>
    <dbReference type="NCBI Taxonomy" id="33038"/>
    <lineage>
        <taxon>Bacteria</taxon>
        <taxon>Bacillati</taxon>
        <taxon>Bacillota</taxon>
        <taxon>Clostridia</taxon>
        <taxon>Lachnospirales</taxon>
        <taxon>Lachnospiraceae</taxon>
        <taxon>Mediterraneibacter</taxon>
    </lineage>
</organism>
<dbReference type="RefSeq" id="WP_101882647.1">
    <property type="nucleotide sequence ID" value="NZ_OZ186720.1"/>
</dbReference>
<comment type="caution">
    <text evidence="1">The sequence shown here is derived from an EMBL/GenBank/DDBJ whole genome shotgun (WGS) entry which is preliminary data.</text>
</comment>
<proteinExistence type="predicted"/>
<evidence type="ECO:0000313" key="1">
    <source>
        <dbReference type="EMBL" id="PLT85083.1"/>
    </source>
</evidence>
<evidence type="ECO:0000313" key="2">
    <source>
        <dbReference type="Proteomes" id="UP000234840"/>
    </source>
</evidence>
<gene>
    <name evidence="1" type="ORF">CDL20_10510</name>
</gene>
<protein>
    <submittedName>
        <fullName evidence="1">Uncharacterized protein</fullName>
    </submittedName>
</protein>
<accession>A0A2N5PYL9</accession>
<dbReference type="AlphaFoldDB" id="A0A2N5PYL9"/>
<sequence>MFYYCAKCANIENINAKDNQAVCKVCESDMKPVSQEYLMANGSFFKSQESRNELIQAIESGENYDSEIGGKKEEIRKEKEVKEQERIDETNEKMRQEQFHMSCPVCGSKNVQKISTVGKYAKIGVFGILGADDLGKRWKCNVCGSKF</sequence>
<reference evidence="1 2" key="1">
    <citation type="journal article" date="2017" name="Genome Med.">
        <title>A novel Ruminococcus gnavus clade enriched in inflammatory bowel disease patients.</title>
        <authorList>
            <person name="Hall A.B."/>
            <person name="Yassour M."/>
            <person name="Sauk J."/>
            <person name="Garner A."/>
            <person name="Jiang X."/>
            <person name="Arthur T."/>
            <person name="Lagoudas G.K."/>
            <person name="Vatanen T."/>
            <person name="Fornelos N."/>
            <person name="Wilson R."/>
            <person name="Bertha M."/>
            <person name="Cohen M."/>
            <person name="Garber J."/>
            <person name="Khalili H."/>
            <person name="Gevers D."/>
            <person name="Ananthakrishnan A.N."/>
            <person name="Kugathasan S."/>
            <person name="Lander E.S."/>
            <person name="Blainey P."/>
            <person name="Vlamakis H."/>
            <person name="Xavier R.J."/>
            <person name="Huttenhower C."/>
        </authorList>
    </citation>
    <scope>NUCLEOTIDE SEQUENCE [LARGE SCALE GENOMIC DNA]</scope>
    <source>
        <strain evidence="1 2">RJX1128</strain>
    </source>
</reference>
<dbReference type="EMBL" id="NIHW01000026">
    <property type="protein sequence ID" value="PLT85083.1"/>
    <property type="molecule type" value="Genomic_DNA"/>
</dbReference>